<reference evidence="5 6" key="1">
    <citation type="journal article" date="2018" name="ACS Chem. Biol.">
        <title>Ketoreductase domain dysfunction expands chemodiversity: malyngamide biosynthesis in the cyanobacterium Okeania hirsuta.</title>
        <authorList>
            <person name="Moss N.A."/>
            <person name="Leao T."/>
            <person name="Rankin M."/>
            <person name="McCullough T.M."/>
            <person name="Qu P."/>
            <person name="Korobeynikov A."/>
            <person name="Smith J.L."/>
            <person name="Gerwick L."/>
            <person name="Gerwick W.H."/>
        </authorList>
    </citation>
    <scope>NUCLEOTIDE SEQUENCE [LARGE SCALE GENOMIC DNA]</scope>
    <source>
        <strain evidence="5 6">PAB10Feb10-1</strain>
    </source>
</reference>
<dbReference type="Gene3D" id="3.30.479.30">
    <property type="entry name" value="Band 7 domain"/>
    <property type="match status" value="1"/>
</dbReference>
<feature type="coiled-coil region" evidence="2">
    <location>
        <begin position="174"/>
        <end position="201"/>
    </location>
</feature>
<comment type="similarity">
    <text evidence="1">Belongs to the band 7/mec-2 family.</text>
</comment>
<dbReference type="PANTHER" id="PTHR43327:SF10">
    <property type="entry name" value="STOMATIN-LIKE PROTEIN 2, MITOCHONDRIAL"/>
    <property type="match status" value="1"/>
</dbReference>
<dbReference type="InterPro" id="IPR050710">
    <property type="entry name" value="Band7/mec-2_domain"/>
</dbReference>
<accession>A0A3N6NYR4</accession>
<dbReference type="PANTHER" id="PTHR43327">
    <property type="entry name" value="STOMATIN-LIKE PROTEIN 2, MITOCHONDRIAL"/>
    <property type="match status" value="1"/>
</dbReference>
<keyword evidence="6" id="KW-1185">Reference proteome</keyword>
<evidence type="ECO:0000259" key="4">
    <source>
        <dbReference type="SMART" id="SM00244"/>
    </source>
</evidence>
<dbReference type="SUPFAM" id="SSF117892">
    <property type="entry name" value="Band 7/SPFH domain"/>
    <property type="match status" value="1"/>
</dbReference>
<evidence type="ECO:0000256" key="3">
    <source>
        <dbReference type="SAM" id="MobiDB-lite"/>
    </source>
</evidence>
<name>A0A3N6NYR4_9CYAN</name>
<dbReference type="Proteomes" id="UP000269154">
    <property type="component" value="Unassembled WGS sequence"/>
</dbReference>
<dbReference type="PRINTS" id="PR00721">
    <property type="entry name" value="STOMATIN"/>
</dbReference>
<dbReference type="OrthoDB" id="9809197at2"/>
<gene>
    <name evidence="5" type="ORF">D5R40_13315</name>
</gene>
<dbReference type="GO" id="GO:0005886">
    <property type="term" value="C:plasma membrane"/>
    <property type="evidence" value="ECO:0007669"/>
    <property type="project" value="UniProtKB-ARBA"/>
</dbReference>
<comment type="caution">
    <text evidence="5">The sequence shown here is derived from an EMBL/GenBank/DDBJ whole genome shotgun (WGS) entry which is preliminary data.</text>
</comment>
<feature type="region of interest" description="Disordered" evidence="3">
    <location>
        <begin position="266"/>
        <end position="288"/>
    </location>
</feature>
<organism evidence="5 6">
    <name type="scientific">Okeania hirsuta</name>
    <dbReference type="NCBI Taxonomy" id="1458930"/>
    <lineage>
        <taxon>Bacteria</taxon>
        <taxon>Bacillati</taxon>
        <taxon>Cyanobacteriota</taxon>
        <taxon>Cyanophyceae</taxon>
        <taxon>Oscillatoriophycideae</taxon>
        <taxon>Oscillatoriales</taxon>
        <taxon>Microcoleaceae</taxon>
        <taxon>Okeania</taxon>
    </lineage>
</organism>
<dbReference type="AlphaFoldDB" id="A0A3N6NYR4"/>
<dbReference type="InterPro" id="IPR001107">
    <property type="entry name" value="Band_7"/>
</dbReference>
<keyword evidence="2" id="KW-0175">Coiled coil</keyword>
<evidence type="ECO:0000313" key="6">
    <source>
        <dbReference type="Proteomes" id="UP000269154"/>
    </source>
</evidence>
<dbReference type="GO" id="GO:0098552">
    <property type="term" value="C:side of membrane"/>
    <property type="evidence" value="ECO:0007669"/>
    <property type="project" value="UniProtKB-ARBA"/>
</dbReference>
<sequence>MLQYLVALIATAIIGYTVNSSVKVIDEGDEALVERLGKYKRTLKPGLQFVLPLVEKIAHVDTIRERVLDIDPQSVITNDNLTLQVDAVVYWQIIEIERAYYAIEDVENAIDNIVLTSLRSEIGRLPLQEVLSTKDEIDKALLKKLDEATSSWGVKVIRVEVQNIIFPEKVQAAMESERVALSEKKAMLEQAEGEKRAAIAKAQGQAESIEVLSKILNLRPDSPEFMQFLIAQRYLETNQKLSESANSKVLFMDPKAMSEALAELVGDSPDYPPLNDLPISPSKLKKSD</sequence>
<dbReference type="RefSeq" id="WP_124145337.1">
    <property type="nucleotide sequence ID" value="NZ_CAWOKI010000080.1"/>
</dbReference>
<dbReference type="SMART" id="SM00244">
    <property type="entry name" value="PHB"/>
    <property type="match status" value="1"/>
</dbReference>
<dbReference type="Pfam" id="PF01145">
    <property type="entry name" value="Band_7"/>
    <property type="match status" value="1"/>
</dbReference>
<dbReference type="InterPro" id="IPR001972">
    <property type="entry name" value="Stomatin_HflK_fam"/>
</dbReference>
<evidence type="ECO:0000313" key="5">
    <source>
        <dbReference type="EMBL" id="RQH43249.1"/>
    </source>
</evidence>
<dbReference type="FunFam" id="3.30.479.30:FF:000004">
    <property type="entry name" value="Putative membrane protease family, stomatin"/>
    <property type="match status" value="1"/>
</dbReference>
<feature type="domain" description="Band 7" evidence="4">
    <location>
        <begin position="20"/>
        <end position="178"/>
    </location>
</feature>
<evidence type="ECO:0000256" key="2">
    <source>
        <dbReference type="SAM" id="Coils"/>
    </source>
</evidence>
<dbReference type="InterPro" id="IPR036013">
    <property type="entry name" value="Band_7/SPFH_dom_sf"/>
</dbReference>
<protein>
    <submittedName>
        <fullName evidence="5">Paraslipin</fullName>
    </submittedName>
</protein>
<evidence type="ECO:0000256" key="1">
    <source>
        <dbReference type="ARBA" id="ARBA00008164"/>
    </source>
</evidence>
<dbReference type="EMBL" id="RCBY01000064">
    <property type="protein sequence ID" value="RQH43249.1"/>
    <property type="molecule type" value="Genomic_DNA"/>
</dbReference>
<proteinExistence type="inferred from homology"/>